<accession>A0ABY5DNU0</accession>
<evidence type="ECO:0000256" key="2">
    <source>
        <dbReference type="RuleBase" id="RU003616"/>
    </source>
</evidence>
<dbReference type="Pfam" id="PF00011">
    <property type="entry name" value="HSP20"/>
    <property type="match status" value="1"/>
</dbReference>
<reference evidence="4 5" key="1">
    <citation type="submission" date="2022-06" db="EMBL/GenBank/DDBJ databases">
        <title>Paraconexibacter antarcticus.</title>
        <authorList>
            <person name="Kim C.S."/>
        </authorList>
    </citation>
    <scope>NUCLEOTIDE SEQUENCE [LARGE SCALE GENOMIC DNA]</scope>
    <source>
        <strain evidence="4 5">02-257</strain>
    </source>
</reference>
<feature type="domain" description="SHSP" evidence="3">
    <location>
        <begin position="36"/>
        <end position="148"/>
    </location>
</feature>
<proteinExistence type="inferred from homology"/>
<evidence type="ECO:0000259" key="3">
    <source>
        <dbReference type="PROSITE" id="PS01031"/>
    </source>
</evidence>
<dbReference type="PROSITE" id="PS01031">
    <property type="entry name" value="SHSP"/>
    <property type="match status" value="1"/>
</dbReference>
<dbReference type="PANTHER" id="PTHR11527">
    <property type="entry name" value="HEAT-SHOCK PROTEIN 20 FAMILY MEMBER"/>
    <property type="match status" value="1"/>
</dbReference>
<evidence type="ECO:0000256" key="1">
    <source>
        <dbReference type="PROSITE-ProRule" id="PRU00285"/>
    </source>
</evidence>
<organism evidence="4 5">
    <name type="scientific">Paraconexibacter antarcticus</name>
    <dbReference type="NCBI Taxonomy" id="2949664"/>
    <lineage>
        <taxon>Bacteria</taxon>
        <taxon>Bacillati</taxon>
        <taxon>Actinomycetota</taxon>
        <taxon>Thermoleophilia</taxon>
        <taxon>Solirubrobacterales</taxon>
        <taxon>Paraconexibacteraceae</taxon>
        <taxon>Paraconexibacter</taxon>
    </lineage>
</organism>
<dbReference type="SUPFAM" id="SSF49764">
    <property type="entry name" value="HSP20-like chaperones"/>
    <property type="match status" value="1"/>
</dbReference>
<dbReference type="CDD" id="cd06464">
    <property type="entry name" value="ACD_sHsps-like"/>
    <property type="match status" value="1"/>
</dbReference>
<gene>
    <name evidence="4" type="ORF">NBH00_20425</name>
</gene>
<dbReference type="RefSeq" id="WP_254570420.1">
    <property type="nucleotide sequence ID" value="NZ_CP098502.1"/>
</dbReference>
<dbReference type="InterPro" id="IPR002068">
    <property type="entry name" value="A-crystallin/Hsp20_dom"/>
</dbReference>
<protein>
    <submittedName>
        <fullName evidence="4">Hsp20/alpha crystallin family protein</fullName>
    </submittedName>
</protein>
<dbReference type="InterPro" id="IPR031107">
    <property type="entry name" value="Small_HSP"/>
</dbReference>
<dbReference type="Proteomes" id="UP001056035">
    <property type="component" value="Chromosome"/>
</dbReference>
<dbReference type="Gene3D" id="2.60.40.790">
    <property type="match status" value="1"/>
</dbReference>
<keyword evidence="5" id="KW-1185">Reference proteome</keyword>
<name>A0ABY5DNU0_9ACTN</name>
<comment type="similarity">
    <text evidence="1 2">Belongs to the small heat shock protein (HSP20) family.</text>
</comment>
<sequence length="156" mass="17312">MALIRWEPAREIGSLQTEMNRLFSTFFEPAPLTGGEHPRSWTPAMDVVEQEDHYLIRADLPGVRQDDVAVELDGDALSISGERRAEHEAQDGGFMRVERATGSFRRVLTLPKGIDPESVAANFADGVLEVRIPKPAERRPRRVEIAVGDSPPLVEA</sequence>
<evidence type="ECO:0000313" key="5">
    <source>
        <dbReference type="Proteomes" id="UP001056035"/>
    </source>
</evidence>
<dbReference type="InterPro" id="IPR008978">
    <property type="entry name" value="HSP20-like_chaperone"/>
</dbReference>
<evidence type="ECO:0000313" key="4">
    <source>
        <dbReference type="EMBL" id="UTI63696.1"/>
    </source>
</evidence>
<dbReference type="EMBL" id="CP098502">
    <property type="protein sequence ID" value="UTI63696.1"/>
    <property type="molecule type" value="Genomic_DNA"/>
</dbReference>